<dbReference type="EMBL" id="JAHOEF010000016">
    <property type="protein sequence ID" value="MBV3382392.1"/>
    <property type="molecule type" value="Genomic_DNA"/>
</dbReference>
<evidence type="ECO:0000256" key="1">
    <source>
        <dbReference type="ARBA" id="ARBA00009184"/>
    </source>
</evidence>
<dbReference type="InterPro" id="IPR023214">
    <property type="entry name" value="HAD_sf"/>
</dbReference>
<dbReference type="InterPro" id="IPR050582">
    <property type="entry name" value="HAD-like_SerB"/>
</dbReference>
<dbReference type="PANTHER" id="PTHR43344">
    <property type="entry name" value="PHOSPHOSERINE PHOSPHATASE"/>
    <property type="match status" value="1"/>
</dbReference>
<accession>A0AAW4MWN2</accession>
<dbReference type="Gene3D" id="1.20.1440.100">
    <property type="entry name" value="SG protein - dephosphorylation function"/>
    <property type="match status" value="1"/>
</dbReference>
<name>A0AAW4MWN2_9FIRM</name>
<dbReference type="PANTHER" id="PTHR43344:SF13">
    <property type="entry name" value="PHOSPHATASE RV3661-RELATED"/>
    <property type="match status" value="1"/>
</dbReference>
<dbReference type="NCBIfam" id="TIGR01490">
    <property type="entry name" value="HAD-SF-IB-hyp1"/>
    <property type="match status" value="1"/>
</dbReference>
<sequence>MKQKCAFFDFDYTIAHGDSIRKLLSYTLKKYPLSVFRFLPLIPYGIGYVLHICSMESMKSWVHFPLDLLTEEEIKDCYEKDIVPTYYPHMVEEMKKRQEEGCLVFLVTASAEAYMRFNTLPCDELMGTKTQIKNGHYTSRIIGENCKGKAKVTRINQYMKEHDLEIDYDHSYGYSDSDSDLPMLELCRYRYRVDRKDGHLSDF</sequence>
<dbReference type="Gene3D" id="3.40.50.1000">
    <property type="entry name" value="HAD superfamily/HAD-like"/>
    <property type="match status" value="1"/>
</dbReference>
<evidence type="ECO:0000313" key="8">
    <source>
        <dbReference type="Proteomes" id="UP001197492"/>
    </source>
</evidence>
<dbReference type="InterPro" id="IPR006385">
    <property type="entry name" value="HAD_hydro_SerB1"/>
</dbReference>
<dbReference type="AlphaFoldDB" id="A0AAW4MWN2"/>
<keyword evidence="8" id="KW-1185">Reference proteome</keyword>
<dbReference type="NCBIfam" id="TIGR01488">
    <property type="entry name" value="HAD-SF-IB"/>
    <property type="match status" value="1"/>
</dbReference>
<comment type="caution">
    <text evidence="5">The sequence shown here is derived from an EMBL/GenBank/DDBJ whole genome shotgun (WGS) entry which is preliminary data.</text>
</comment>
<proteinExistence type="inferred from homology"/>
<evidence type="ECO:0000256" key="2">
    <source>
        <dbReference type="ARBA" id="ARBA00022723"/>
    </source>
</evidence>
<evidence type="ECO:0000256" key="3">
    <source>
        <dbReference type="ARBA" id="ARBA00022801"/>
    </source>
</evidence>
<dbReference type="EMBL" id="JAHOEL010000018">
    <property type="protein sequence ID" value="MBV3392482.1"/>
    <property type="molecule type" value="Genomic_DNA"/>
</dbReference>
<evidence type="ECO:0000313" key="6">
    <source>
        <dbReference type="EMBL" id="MBV3392482.1"/>
    </source>
</evidence>
<dbReference type="Pfam" id="PF12710">
    <property type="entry name" value="HAD"/>
    <property type="match status" value="1"/>
</dbReference>
<keyword evidence="2" id="KW-0479">Metal-binding</keyword>
<dbReference type="GO" id="GO:0046872">
    <property type="term" value="F:metal ion binding"/>
    <property type="evidence" value="ECO:0007669"/>
    <property type="project" value="UniProtKB-KW"/>
</dbReference>
<organism evidence="5 7">
    <name type="scientific">Catenibacterium mitsuokai</name>
    <dbReference type="NCBI Taxonomy" id="100886"/>
    <lineage>
        <taxon>Bacteria</taxon>
        <taxon>Bacillati</taxon>
        <taxon>Bacillota</taxon>
        <taxon>Erysipelotrichia</taxon>
        <taxon>Erysipelotrichales</taxon>
        <taxon>Coprobacillaceae</taxon>
        <taxon>Catenibacterium</taxon>
    </lineage>
</organism>
<protein>
    <submittedName>
        <fullName evidence="5">HAD-IB family hydrolase</fullName>
    </submittedName>
</protein>
<dbReference type="GeneID" id="301324254"/>
<dbReference type="SUPFAM" id="SSF56784">
    <property type="entry name" value="HAD-like"/>
    <property type="match status" value="1"/>
</dbReference>
<evidence type="ECO:0000313" key="7">
    <source>
        <dbReference type="Proteomes" id="UP001196408"/>
    </source>
</evidence>
<comment type="similarity">
    <text evidence="1">Belongs to the HAD-like hydrolase superfamily. SerB family.</text>
</comment>
<dbReference type="GO" id="GO:0016787">
    <property type="term" value="F:hydrolase activity"/>
    <property type="evidence" value="ECO:0007669"/>
    <property type="project" value="UniProtKB-KW"/>
</dbReference>
<gene>
    <name evidence="5" type="ORF">KSV97_03915</name>
    <name evidence="6" type="ORF">KSW06_04260</name>
</gene>
<evidence type="ECO:0000256" key="4">
    <source>
        <dbReference type="ARBA" id="ARBA00022842"/>
    </source>
</evidence>
<keyword evidence="3 5" id="KW-0378">Hydrolase</keyword>
<evidence type="ECO:0000313" key="5">
    <source>
        <dbReference type="EMBL" id="MBV3382392.1"/>
    </source>
</evidence>
<dbReference type="Proteomes" id="UP001197492">
    <property type="component" value="Unassembled WGS sequence"/>
</dbReference>
<dbReference type="RefSeq" id="WP_022424461.1">
    <property type="nucleotide sequence ID" value="NZ_JAHOEB010000018.1"/>
</dbReference>
<dbReference type="InterPro" id="IPR036412">
    <property type="entry name" value="HAD-like_sf"/>
</dbReference>
<dbReference type="Proteomes" id="UP001196408">
    <property type="component" value="Unassembled WGS sequence"/>
</dbReference>
<keyword evidence="4" id="KW-0460">Magnesium</keyword>
<reference evidence="5 8" key="1">
    <citation type="submission" date="2021-06" db="EMBL/GenBank/DDBJ databases">
        <title>Collection of gut derived symbiotic bacterial strains cultured from healthy donors.</title>
        <authorList>
            <person name="Lin H."/>
            <person name="Littmann E."/>
            <person name="Pamer E.G."/>
        </authorList>
    </citation>
    <scope>NUCLEOTIDE SEQUENCE</scope>
    <source>
        <strain evidence="6 8">MSK.21.70</strain>
        <strain evidence="5">MSK.21.82</strain>
    </source>
</reference>